<dbReference type="Gene3D" id="1.10.287.110">
    <property type="entry name" value="DnaJ domain"/>
    <property type="match status" value="1"/>
</dbReference>
<dbReference type="SUPFAM" id="SSF46565">
    <property type="entry name" value="Chaperone J-domain"/>
    <property type="match status" value="1"/>
</dbReference>
<dbReference type="InterPro" id="IPR036869">
    <property type="entry name" value="J_dom_sf"/>
</dbReference>
<dbReference type="Pfam" id="PF00226">
    <property type="entry name" value="DnaJ"/>
    <property type="match status" value="1"/>
</dbReference>
<protein>
    <submittedName>
        <fullName evidence="2">DnaJ domain protein</fullName>
    </submittedName>
</protein>
<evidence type="ECO:0000259" key="1">
    <source>
        <dbReference type="PROSITE" id="PS50076"/>
    </source>
</evidence>
<reference evidence="2 3" key="1">
    <citation type="submission" date="2017-07" db="EMBL/GenBank/DDBJ databases">
        <title>Analysis of two Campylobacter avium genomes and identification of a novel hippuricase gene.</title>
        <authorList>
            <person name="Miller W.G."/>
            <person name="Chapman M.H."/>
            <person name="Yee E."/>
            <person name="Revez J."/>
            <person name="Bono J.L."/>
            <person name="Rossi M."/>
        </authorList>
    </citation>
    <scope>NUCLEOTIDE SEQUENCE [LARGE SCALE GENOMIC DNA]</scope>
    <source>
        <strain evidence="2 3">LMG 24591</strain>
    </source>
</reference>
<dbReference type="EMBL" id="CP022347">
    <property type="protein sequence ID" value="ASQ30668.1"/>
    <property type="molecule type" value="Genomic_DNA"/>
</dbReference>
<dbReference type="InterPro" id="IPR001623">
    <property type="entry name" value="DnaJ_domain"/>
</dbReference>
<keyword evidence="3" id="KW-1185">Reference proteome</keyword>
<accession>A0A222MY57</accession>
<dbReference type="PROSITE" id="PS50076">
    <property type="entry name" value="DNAJ_2"/>
    <property type="match status" value="1"/>
</dbReference>
<dbReference type="Proteomes" id="UP000201169">
    <property type="component" value="Chromosome"/>
</dbReference>
<dbReference type="AlphaFoldDB" id="A0A222MY57"/>
<dbReference type="CDD" id="cd06257">
    <property type="entry name" value="DnaJ"/>
    <property type="match status" value="1"/>
</dbReference>
<organism evidence="2 3">
    <name type="scientific">Campylobacter avium LMG 24591</name>
    <dbReference type="NCBI Taxonomy" id="522484"/>
    <lineage>
        <taxon>Bacteria</taxon>
        <taxon>Pseudomonadati</taxon>
        <taxon>Campylobacterota</taxon>
        <taxon>Epsilonproteobacteria</taxon>
        <taxon>Campylobacterales</taxon>
        <taxon>Campylobacteraceae</taxon>
        <taxon>Campylobacter</taxon>
    </lineage>
</organism>
<evidence type="ECO:0000313" key="2">
    <source>
        <dbReference type="EMBL" id="ASQ30668.1"/>
    </source>
</evidence>
<feature type="domain" description="J" evidence="1">
    <location>
        <begin position="204"/>
        <end position="266"/>
    </location>
</feature>
<proteinExistence type="predicted"/>
<dbReference type="SMART" id="SM00271">
    <property type="entry name" value="DnaJ"/>
    <property type="match status" value="1"/>
</dbReference>
<evidence type="ECO:0000313" key="3">
    <source>
        <dbReference type="Proteomes" id="UP000201169"/>
    </source>
</evidence>
<dbReference type="KEGG" id="cavi:CAV_1011"/>
<gene>
    <name evidence="2" type="ORF">CAV_1011</name>
</gene>
<name>A0A222MY57_9BACT</name>
<sequence length="269" mass="32573">MMQIVQSLESISVNTDDIDIFHYLKELITKNFSRVLGRKDKIFSFFEENEIPQRKYFLKLLEKKYHDKNSKDIQNLSEAYHKTFRLNFKQENTLRAIIEIEVKFVGTSLVFVFKNKEKLFVSYIKQYFKEHNTRYDDDKKMLFIDYKDENTFNLFESFACVSEHLKYCVDFIINSDEYQNFKQTAHKKEANKWKFNALAKLFSTYFQVLDCKPSDDLSKIRQQYLIMVKMYHPDFHQDASVEQRMYCREQFEKIQIAYDNLKSLYKNNG</sequence>
<dbReference type="NCBIfam" id="NF006504">
    <property type="entry name" value="PRK08937.3-4"/>
    <property type="match status" value="1"/>
</dbReference>